<comment type="subcellular location">
    <subcellularLocation>
        <location evidence="1">Membrane</location>
        <topology evidence="1">Single-pass membrane protein</topology>
    </subcellularLocation>
</comment>
<dbReference type="InterPro" id="IPR045584">
    <property type="entry name" value="Pilin-like"/>
</dbReference>
<dbReference type="OrthoDB" id="5730913at2"/>
<evidence type="ECO:0000256" key="4">
    <source>
        <dbReference type="ARBA" id="ARBA00022989"/>
    </source>
</evidence>
<keyword evidence="2" id="KW-0488">Methylation</keyword>
<dbReference type="Proteomes" id="UP000218160">
    <property type="component" value="Chromosome 1"/>
</dbReference>
<keyword evidence="5" id="KW-0472">Membrane</keyword>
<dbReference type="GO" id="GO:0016020">
    <property type="term" value="C:membrane"/>
    <property type="evidence" value="ECO:0007669"/>
    <property type="project" value="UniProtKB-SubCell"/>
</dbReference>
<gene>
    <name evidence="6" type="ORF">BTN50_0977</name>
</gene>
<accession>A0A291B916</accession>
<keyword evidence="4" id="KW-1133">Transmembrane helix</keyword>
<name>A0A291B916_9GAMM</name>
<protein>
    <submittedName>
        <fullName evidence="6">General secretion pathway protein H</fullName>
    </submittedName>
</protein>
<evidence type="ECO:0000256" key="3">
    <source>
        <dbReference type="ARBA" id="ARBA00022692"/>
    </source>
</evidence>
<dbReference type="PROSITE" id="PS00409">
    <property type="entry name" value="PROKAR_NTER_METHYL"/>
    <property type="match status" value="1"/>
</dbReference>
<dbReference type="PRINTS" id="PR00885">
    <property type="entry name" value="BCTERIALGSPH"/>
</dbReference>
<evidence type="ECO:0000313" key="6">
    <source>
        <dbReference type="EMBL" id="ATF09481.1"/>
    </source>
</evidence>
<dbReference type="EMBL" id="CP020660">
    <property type="protein sequence ID" value="ATF09481.1"/>
    <property type="molecule type" value="Genomic_DNA"/>
</dbReference>
<keyword evidence="7" id="KW-1185">Reference proteome</keyword>
<dbReference type="SUPFAM" id="SSF54523">
    <property type="entry name" value="Pili subunits"/>
    <property type="match status" value="1"/>
</dbReference>
<evidence type="ECO:0000256" key="1">
    <source>
        <dbReference type="ARBA" id="ARBA00004167"/>
    </source>
</evidence>
<reference evidence="7" key="1">
    <citation type="submission" date="2017-04" db="EMBL/GenBank/DDBJ databases">
        <title>Genome evolution of the luminous symbionts of deep sea anglerfish.</title>
        <authorList>
            <person name="Hendry T.A."/>
        </authorList>
    </citation>
    <scope>NUCLEOTIDE SEQUENCE [LARGE SCALE GENOMIC DNA]</scope>
</reference>
<dbReference type="AlphaFoldDB" id="A0A291B916"/>
<dbReference type="Gene3D" id="3.55.40.10">
    <property type="entry name" value="minor pseudopilin epsh domain"/>
    <property type="match status" value="1"/>
</dbReference>
<sequence length="187" mass="21603">MKKYSAGFTLLEILLVLLLIATSTVIVVPNLLQNRNDEAKEEALRFYQLVKLWTEQALLTGQTFGLHFDNDHYALHELTLDNWVLVSNRRYAYAVTMPKGVELHWEVTGFVTEGNRLFNRENLFNLKLFTNEKKDKLKPKSPQVILMGNGEIIPFTLTFLTNKKRLWQVTGNDIAIFELTALNEDTM</sequence>
<dbReference type="InterPro" id="IPR012902">
    <property type="entry name" value="N_methyl_site"/>
</dbReference>
<dbReference type="KEGG" id="elux:BTN50_0977"/>
<evidence type="ECO:0000256" key="5">
    <source>
        <dbReference type="ARBA" id="ARBA00023136"/>
    </source>
</evidence>
<evidence type="ECO:0000313" key="7">
    <source>
        <dbReference type="Proteomes" id="UP000218160"/>
    </source>
</evidence>
<dbReference type="GO" id="GO:0015628">
    <property type="term" value="P:protein secretion by the type II secretion system"/>
    <property type="evidence" value="ECO:0007669"/>
    <property type="project" value="InterPro"/>
</dbReference>
<dbReference type="GO" id="GO:0015627">
    <property type="term" value="C:type II protein secretion system complex"/>
    <property type="evidence" value="ECO:0007669"/>
    <property type="project" value="InterPro"/>
</dbReference>
<keyword evidence="3" id="KW-0812">Transmembrane</keyword>
<evidence type="ECO:0000256" key="2">
    <source>
        <dbReference type="ARBA" id="ARBA00022481"/>
    </source>
</evidence>
<dbReference type="InterPro" id="IPR002416">
    <property type="entry name" value="T2SS_protein-GspH"/>
</dbReference>
<proteinExistence type="predicted"/>
<organism evidence="6 7">
    <name type="scientific">Candidatus Enterovibrio altilux</name>
    <dbReference type="NCBI Taxonomy" id="1927128"/>
    <lineage>
        <taxon>Bacteria</taxon>
        <taxon>Pseudomonadati</taxon>
        <taxon>Pseudomonadota</taxon>
        <taxon>Gammaproteobacteria</taxon>
        <taxon>Vibrionales</taxon>
        <taxon>Vibrionaceae</taxon>
        <taxon>Enterovibrio</taxon>
    </lineage>
</organism>
<dbReference type="RefSeq" id="WP_096619134.1">
    <property type="nucleotide sequence ID" value="NZ_RPOF01000001.1"/>
</dbReference>